<evidence type="ECO:0000313" key="6">
    <source>
        <dbReference type="EMBL" id="SLN57366.1"/>
    </source>
</evidence>
<keyword evidence="4" id="KW-1133">Transmembrane helix</keyword>
<dbReference type="PANTHER" id="PTHR30576:SF0">
    <property type="entry name" value="UNDECAPRENYL-PHOSPHATE N-ACETYLGALACTOSAMINYL 1-PHOSPHATE TRANSFERASE-RELATED"/>
    <property type="match status" value="1"/>
</dbReference>
<dbReference type="EC" id="2.-.-.-" evidence="6"/>
<dbReference type="PANTHER" id="PTHR30576">
    <property type="entry name" value="COLANIC BIOSYNTHESIS UDP-GLUCOSE LIPID CARRIER TRANSFERASE"/>
    <property type="match status" value="1"/>
</dbReference>
<keyword evidence="6" id="KW-0808">Transferase</keyword>
<accession>A0A1X6ZPM4</accession>
<dbReference type="InterPro" id="IPR003362">
    <property type="entry name" value="Bact_transf"/>
</dbReference>
<reference evidence="6 7" key="1">
    <citation type="submission" date="2017-03" db="EMBL/GenBank/DDBJ databases">
        <authorList>
            <person name="Afonso C.L."/>
            <person name="Miller P.J."/>
            <person name="Scott M.A."/>
            <person name="Spackman E."/>
            <person name="Goraichik I."/>
            <person name="Dimitrov K.M."/>
            <person name="Suarez D.L."/>
            <person name="Swayne D.E."/>
        </authorList>
    </citation>
    <scope>NUCLEOTIDE SEQUENCE [LARGE SCALE GENOMIC DNA]</scope>
    <source>
        <strain evidence="6 7">CECT 7751</strain>
    </source>
</reference>
<evidence type="ECO:0000256" key="4">
    <source>
        <dbReference type="SAM" id="Phobius"/>
    </source>
</evidence>
<keyword evidence="2" id="KW-0270">Exopolysaccharide synthesis</keyword>
<evidence type="ECO:0000256" key="2">
    <source>
        <dbReference type="ARBA" id="ARBA00023169"/>
    </source>
</evidence>
<evidence type="ECO:0000256" key="1">
    <source>
        <dbReference type="ARBA" id="ARBA00006464"/>
    </source>
</evidence>
<dbReference type="GO" id="GO:0016780">
    <property type="term" value="F:phosphotransferase activity, for other substituted phosphate groups"/>
    <property type="evidence" value="ECO:0007669"/>
    <property type="project" value="TreeGrafter"/>
</dbReference>
<feature type="domain" description="Bacterial sugar transferase" evidence="5">
    <location>
        <begin position="39"/>
        <end position="231"/>
    </location>
</feature>
<dbReference type="Proteomes" id="UP000193963">
    <property type="component" value="Unassembled WGS sequence"/>
</dbReference>
<feature type="transmembrane region" description="Helical" evidence="4">
    <location>
        <begin position="44"/>
        <end position="65"/>
    </location>
</feature>
<keyword evidence="4" id="KW-0472">Membrane</keyword>
<evidence type="ECO:0000259" key="5">
    <source>
        <dbReference type="Pfam" id="PF02397"/>
    </source>
</evidence>
<gene>
    <name evidence="6" type="primary">epsL</name>
    <name evidence="6" type="ORF">PSM7751_02872</name>
</gene>
<dbReference type="RefSeq" id="WP_085888891.1">
    <property type="nucleotide sequence ID" value="NZ_FWFN01000005.1"/>
</dbReference>
<dbReference type="AlphaFoldDB" id="A0A1X6ZPM4"/>
<evidence type="ECO:0000256" key="3">
    <source>
        <dbReference type="SAM" id="MobiDB-lite"/>
    </source>
</evidence>
<comment type="similarity">
    <text evidence="1">Belongs to the bacterial sugar transferase family.</text>
</comment>
<dbReference type="GO" id="GO:0000271">
    <property type="term" value="P:polysaccharide biosynthetic process"/>
    <property type="evidence" value="ECO:0007669"/>
    <property type="project" value="UniProtKB-KW"/>
</dbReference>
<protein>
    <submittedName>
        <fullName evidence="6">Putative sugar transferase EpsL</fullName>
        <ecNumber evidence="6">2.-.-.-</ecNumber>
    </submittedName>
</protein>
<feature type="region of interest" description="Disordered" evidence="3">
    <location>
        <begin position="1"/>
        <end position="36"/>
    </location>
</feature>
<sequence length="240" mass="27280">MIPGVHSPPRTKASLLSRARPRGETQASPARPAPLPPGRRALDISVTLLAAFCLWPLLLALALLIRLRDGAPVLYPAERMYAPGRPFILWKFRTMSPDPADHGVTGGDKAGRITPLGRHLRRWRLDELPQLWNLLRGDITLIGPRPPLRSHVAARPALFARVLRSRPGLTGLATLRWHAREAALLRPCRNAAETERVYLASCLPAKARLDLWYARHRNLSLDLWILTRTLWPRRRRQRRR</sequence>
<keyword evidence="7" id="KW-1185">Reference proteome</keyword>
<dbReference type="Pfam" id="PF02397">
    <property type="entry name" value="Bac_transf"/>
    <property type="match status" value="1"/>
</dbReference>
<name>A0A1X6ZPM4_9RHOB</name>
<keyword evidence="4" id="KW-0812">Transmembrane</keyword>
<evidence type="ECO:0000313" key="7">
    <source>
        <dbReference type="Proteomes" id="UP000193963"/>
    </source>
</evidence>
<proteinExistence type="inferred from homology"/>
<dbReference type="EMBL" id="FWFN01000005">
    <property type="protein sequence ID" value="SLN57366.1"/>
    <property type="molecule type" value="Genomic_DNA"/>
</dbReference>
<organism evidence="6 7">
    <name type="scientific">Pseudooceanicola marinus</name>
    <dbReference type="NCBI Taxonomy" id="396013"/>
    <lineage>
        <taxon>Bacteria</taxon>
        <taxon>Pseudomonadati</taxon>
        <taxon>Pseudomonadota</taxon>
        <taxon>Alphaproteobacteria</taxon>
        <taxon>Rhodobacterales</taxon>
        <taxon>Paracoccaceae</taxon>
        <taxon>Pseudooceanicola</taxon>
    </lineage>
</organism>